<reference evidence="1" key="2">
    <citation type="submission" date="2020-10" db="EMBL/GenBank/DDBJ databases">
        <authorList>
            <person name="Scholz U."/>
            <person name="Mascher M."/>
            <person name="Fiebig A."/>
        </authorList>
    </citation>
    <scope>NUCLEOTIDE SEQUENCE [LARGE SCALE GENOMIC DNA]</scope>
    <source>
        <strain evidence="1">cv. Morex</strain>
    </source>
</reference>
<sequence>MQPMFKVVSRNTIRHDIINMFDVQNNSMVKYFAKFENRVAITADLWTASHQKRGYMVVTSHYIDASWNLKSFLMRFVYVPCPHNVEVICEALHACLVEWHLEKKVSTVTLDNCTSNHKAMEILPDKLDTSSLMLEGSLLHMRCATHILNLIVKDGLDVMEKRIERVRDSVAFWSATPKRHEKFENMAQLLNNEYTCRLALGCKTRWNSTYIMLNGALKYKDVFERLSILEKNFTCRTVEDWVFANEVCDRLKVFFDVTVLLSGT</sequence>
<dbReference type="PANTHER" id="PTHR46481:SF11">
    <property type="entry name" value="ZINC FINGER BED DOMAIN-CONTAINING PROTEIN RICESLEEPER 2-LIKE"/>
    <property type="match status" value="1"/>
</dbReference>
<evidence type="ECO:0008006" key="3">
    <source>
        <dbReference type="Google" id="ProtNLM"/>
    </source>
</evidence>
<dbReference type="Proteomes" id="UP000011116">
    <property type="component" value="Chromosome 1H"/>
</dbReference>
<reference evidence="2" key="1">
    <citation type="journal article" date="2012" name="Nature">
        <title>A physical, genetic and functional sequence assembly of the barley genome.</title>
        <authorList>
            <consortium name="The International Barley Genome Sequencing Consortium"/>
            <person name="Mayer K.F."/>
            <person name="Waugh R."/>
            <person name="Brown J.W."/>
            <person name="Schulman A."/>
            <person name="Langridge P."/>
            <person name="Platzer M."/>
            <person name="Fincher G.B."/>
            <person name="Muehlbauer G.J."/>
            <person name="Sato K."/>
            <person name="Close T.J."/>
            <person name="Wise R.P."/>
            <person name="Stein N."/>
        </authorList>
    </citation>
    <scope>NUCLEOTIDE SEQUENCE [LARGE SCALE GENOMIC DNA]</scope>
    <source>
        <strain evidence="2">cv. Morex</strain>
    </source>
</reference>
<evidence type="ECO:0000313" key="1">
    <source>
        <dbReference type="EnsemblPlants" id="HORVU.MOREX.r3.1HG0029300.1"/>
    </source>
</evidence>
<dbReference type="SUPFAM" id="SSF53098">
    <property type="entry name" value="Ribonuclease H-like"/>
    <property type="match status" value="1"/>
</dbReference>
<dbReference type="AlphaFoldDB" id="A0A8I6WNR0"/>
<dbReference type="EnsemblPlants" id="HORVU.MOREX.r3.1HG0029300.1">
    <property type="protein sequence ID" value="HORVU.MOREX.r3.1HG0029300.1"/>
    <property type="gene ID" value="HORVU.MOREX.r3.1HG0029300"/>
</dbReference>
<dbReference type="InterPro" id="IPR012337">
    <property type="entry name" value="RNaseH-like_sf"/>
</dbReference>
<protein>
    <recommendedName>
        <fullName evidence="3">AC transposase</fullName>
    </recommendedName>
</protein>
<keyword evidence="2" id="KW-1185">Reference proteome</keyword>
<proteinExistence type="predicted"/>
<evidence type="ECO:0000313" key="2">
    <source>
        <dbReference type="Proteomes" id="UP000011116"/>
    </source>
</evidence>
<dbReference type="InterPro" id="IPR052035">
    <property type="entry name" value="ZnF_BED_domain_contain"/>
</dbReference>
<name>A0A8I6WNR0_HORVV</name>
<accession>A0A8I6WNR0</accession>
<dbReference type="PANTHER" id="PTHR46481">
    <property type="entry name" value="ZINC FINGER BED DOMAIN-CONTAINING PROTEIN 4"/>
    <property type="match status" value="1"/>
</dbReference>
<dbReference type="Gramene" id="HORVU.MOREX.r3.1HG0029300.1">
    <property type="protein sequence ID" value="HORVU.MOREX.r3.1HG0029300.1"/>
    <property type="gene ID" value="HORVU.MOREX.r3.1HG0029300"/>
</dbReference>
<organism evidence="1 2">
    <name type="scientific">Hordeum vulgare subsp. vulgare</name>
    <name type="common">Domesticated barley</name>
    <dbReference type="NCBI Taxonomy" id="112509"/>
    <lineage>
        <taxon>Eukaryota</taxon>
        <taxon>Viridiplantae</taxon>
        <taxon>Streptophyta</taxon>
        <taxon>Embryophyta</taxon>
        <taxon>Tracheophyta</taxon>
        <taxon>Spermatophyta</taxon>
        <taxon>Magnoliopsida</taxon>
        <taxon>Liliopsida</taxon>
        <taxon>Poales</taxon>
        <taxon>Poaceae</taxon>
        <taxon>BOP clade</taxon>
        <taxon>Pooideae</taxon>
        <taxon>Triticodae</taxon>
        <taxon>Triticeae</taxon>
        <taxon>Hordeinae</taxon>
        <taxon>Hordeum</taxon>
    </lineage>
</organism>
<reference evidence="1" key="3">
    <citation type="submission" date="2022-01" db="UniProtKB">
        <authorList>
            <consortium name="EnsemblPlants"/>
        </authorList>
    </citation>
    <scope>IDENTIFICATION</scope>
    <source>
        <strain evidence="1">subsp. vulgare</strain>
    </source>
</reference>